<organism evidence="1 2">
    <name type="scientific">Legionella maceachernii</name>
    <dbReference type="NCBI Taxonomy" id="466"/>
    <lineage>
        <taxon>Bacteria</taxon>
        <taxon>Pseudomonadati</taxon>
        <taxon>Pseudomonadota</taxon>
        <taxon>Gammaproteobacteria</taxon>
        <taxon>Legionellales</taxon>
        <taxon>Legionellaceae</taxon>
        <taxon>Legionella</taxon>
    </lineage>
</organism>
<sequence>MTNSAVLPEDIIADGADYTLIHGIKVRKGSVAAFIANIDILENPHSSSEDKNNALQMMKELAPAIVTVGLHHHVTFKNKQADEIIREASNSLGSVDNSPAAYVPRLVRGINRWSN</sequence>
<dbReference type="OrthoDB" id="1453999at2"/>
<evidence type="ECO:0000313" key="1">
    <source>
        <dbReference type="EMBL" id="KTD31249.1"/>
    </source>
</evidence>
<dbReference type="PATRIC" id="fig|466.6.peg.327"/>
<evidence type="ECO:0000313" key="2">
    <source>
        <dbReference type="Proteomes" id="UP000054908"/>
    </source>
</evidence>
<gene>
    <name evidence="1" type="ORF">Lmac_0303</name>
</gene>
<dbReference type="STRING" id="466.Lmac_0303"/>
<accession>A0A0W0WFW0</accession>
<keyword evidence="2" id="KW-1185">Reference proteome</keyword>
<name>A0A0W0WFW0_9GAMM</name>
<comment type="caution">
    <text evidence="1">The sequence shown here is derived from an EMBL/GenBank/DDBJ whole genome shotgun (WGS) entry which is preliminary data.</text>
</comment>
<dbReference type="EMBL" id="LNYL01000007">
    <property type="protein sequence ID" value="KTD31249.1"/>
    <property type="molecule type" value="Genomic_DNA"/>
</dbReference>
<dbReference type="AlphaFoldDB" id="A0A0W0WFW0"/>
<reference evidence="1 2" key="1">
    <citation type="submission" date="2015-11" db="EMBL/GenBank/DDBJ databases">
        <title>Genomic analysis of 38 Legionella species identifies large and diverse effector repertoires.</title>
        <authorList>
            <person name="Burstein D."/>
            <person name="Amaro F."/>
            <person name="Zusman T."/>
            <person name="Lifshitz Z."/>
            <person name="Cohen O."/>
            <person name="Gilbert J.A."/>
            <person name="Pupko T."/>
            <person name="Shuman H.A."/>
            <person name="Segal G."/>
        </authorList>
    </citation>
    <scope>NUCLEOTIDE SEQUENCE [LARGE SCALE GENOMIC DNA]</scope>
    <source>
        <strain evidence="1 2">PX-1-G2-E2</strain>
    </source>
</reference>
<proteinExistence type="predicted"/>
<dbReference type="Proteomes" id="UP000054908">
    <property type="component" value="Unassembled WGS sequence"/>
</dbReference>
<dbReference type="RefSeq" id="WP_065239971.1">
    <property type="nucleotide sequence ID" value="NZ_CAAAIB010000021.1"/>
</dbReference>
<protein>
    <submittedName>
        <fullName evidence="1">Uncharacterized protein</fullName>
    </submittedName>
</protein>